<evidence type="ECO:0000256" key="2">
    <source>
        <dbReference type="ARBA" id="ARBA00022527"/>
    </source>
</evidence>
<dbReference type="PROSITE" id="PS00107">
    <property type="entry name" value="PROTEIN_KINASE_ATP"/>
    <property type="match status" value="1"/>
</dbReference>
<feature type="region of interest" description="Disordered" evidence="10">
    <location>
        <begin position="167"/>
        <end position="198"/>
    </location>
</feature>
<dbReference type="GO" id="GO:0005952">
    <property type="term" value="C:cAMP-dependent protein kinase complex"/>
    <property type="evidence" value="ECO:0007669"/>
    <property type="project" value="TreeGrafter"/>
</dbReference>
<feature type="domain" description="Protein kinase" evidence="11">
    <location>
        <begin position="288"/>
        <end position="550"/>
    </location>
</feature>
<comment type="caution">
    <text evidence="13">The sequence shown here is derived from an EMBL/GenBank/DDBJ whole genome shotgun (WGS) entry which is preliminary data.</text>
</comment>
<dbReference type="InterPro" id="IPR000961">
    <property type="entry name" value="AGC-kinase_C"/>
</dbReference>
<dbReference type="PROSITE" id="PS51285">
    <property type="entry name" value="AGC_KINASE_CTER"/>
    <property type="match status" value="1"/>
</dbReference>
<reference evidence="13 14" key="1">
    <citation type="submission" date="2019-07" db="EMBL/GenBank/DDBJ databases">
        <title>Rhodotorula toruloides NBRC10032 genome sequencing.</title>
        <authorList>
            <person name="Shida Y."/>
            <person name="Takaku H."/>
            <person name="Ogasawara W."/>
            <person name="Mori K."/>
        </authorList>
    </citation>
    <scope>NUCLEOTIDE SEQUENCE [LARGE SCALE GENOMIC DNA]</scope>
    <source>
        <strain evidence="13 14">NBRC10032</strain>
    </source>
</reference>
<dbReference type="GO" id="GO:0005524">
    <property type="term" value="F:ATP binding"/>
    <property type="evidence" value="ECO:0007669"/>
    <property type="project" value="UniProtKB-UniRule"/>
</dbReference>
<evidence type="ECO:0000256" key="4">
    <source>
        <dbReference type="ARBA" id="ARBA00022741"/>
    </source>
</evidence>
<dbReference type="Gene3D" id="1.10.510.10">
    <property type="entry name" value="Transferase(Phosphotransferase) domain 1"/>
    <property type="match status" value="1"/>
</dbReference>
<evidence type="ECO:0000259" key="11">
    <source>
        <dbReference type="PROSITE" id="PS50011"/>
    </source>
</evidence>
<dbReference type="InterPro" id="IPR017441">
    <property type="entry name" value="Protein_kinase_ATP_BS"/>
</dbReference>
<accession>A0A511KS43</accession>
<keyword evidence="6 9" id="KW-0067">ATP-binding</keyword>
<dbReference type="InterPro" id="IPR008271">
    <property type="entry name" value="Ser/Thr_kinase_AS"/>
</dbReference>
<feature type="domain" description="AGC-kinase C-terminal" evidence="12">
    <location>
        <begin position="551"/>
        <end position="621"/>
    </location>
</feature>
<evidence type="ECO:0000259" key="12">
    <source>
        <dbReference type="PROSITE" id="PS51285"/>
    </source>
</evidence>
<dbReference type="PROSITE" id="PS50011">
    <property type="entry name" value="PROTEIN_KINASE_DOM"/>
    <property type="match status" value="1"/>
</dbReference>
<sequence>MDRKRERSVEVASSRSPKLSCVDHTLDSVLALVGQHASARYAGSDPLSSPASPPVRLDPVFVDFPTLAFPYPPQSDRTAQVDAPLAQAGSFEAMLAPRATGESHAAVVAPDERFPHPGFGSPGQAQGTAQAAYTWPSPALHGISMSPSVNSISSFATTPSLAASTSSAMSHSSSADTLSTRPSSHFSPHSTATSPGTYCVVPPSPASSGYFGEPSSHGLGLDLAAPSLAPLSEEARGADVKGKGRMPSAAMAVDEVADVPQEPRKRQTTRPVDVSRRGEDIGLSLGDFDILDTLGTGTFGRVLLVRLRTSPRRPTQTQPHYFAMKVLEKNTIVRLRQVEHVNSERTTLAHVDHPFVVNLFCTFQDEANLYMLLEFVQGGELFSHLRRAGRFSPDVSRFYVANLVLVLEHLHKQDIVYRDLKPENLLIGADGHIKVTDFGFAKYVQDRTFTLCGTPEYLAPEIIIATGHNAAADWWALGVLLFELLAGYPPFFADNPLEIYEKILKGRFAVPRHVDPLAKDLIKRLLTADLSLRLGNLKGGAHDVKSHPWFEGVDWSAVERKEIRAPIIPITAVPGDASNFEHFPPCSLDSLPGVFRALSQRKYGFVPEKGHDPYGYLFPNF</sequence>
<feature type="compositionally biased region" description="Low complexity" evidence="10">
    <location>
        <begin position="167"/>
        <end position="180"/>
    </location>
</feature>
<dbReference type="FunFam" id="1.10.510.10:FF:000005">
    <property type="entry name" value="cAMP-dependent protein kinase catalytic subunit alpha"/>
    <property type="match status" value="1"/>
</dbReference>
<dbReference type="SMART" id="SM00220">
    <property type="entry name" value="S_TKc"/>
    <property type="match status" value="1"/>
</dbReference>
<evidence type="ECO:0000256" key="6">
    <source>
        <dbReference type="ARBA" id="ARBA00022840"/>
    </source>
</evidence>
<dbReference type="OrthoDB" id="63267at2759"/>
<organism evidence="13 14">
    <name type="scientific">Rhodotorula toruloides</name>
    <name type="common">Yeast</name>
    <name type="synonym">Rhodosporidium toruloides</name>
    <dbReference type="NCBI Taxonomy" id="5286"/>
    <lineage>
        <taxon>Eukaryota</taxon>
        <taxon>Fungi</taxon>
        <taxon>Dikarya</taxon>
        <taxon>Basidiomycota</taxon>
        <taxon>Pucciniomycotina</taxon>
        <taxon>Microbotryomycetes</taxon>
        <taxon>Sporidiobolales</taxon>
        <taxon>Sporidiobolaceae</taxon>
        <taxon>Rhodotorula</taxon>
    </lineage>
</organism>
<evidence type="ECO:0000256" key="8">
    <source>
        <dbReference type="ARBA" id="ARBA00047454"/>
    </source>
</evidence>
<dbReference type="Pfam" id="PF00069">
    <property type="entry name" value="Pkinase"/>
    <property type="match status" value="1"/>
</dbReference>
<keyword evidence="2" id="KW-0723">Serine/threonine-protein kinase</keyword>
<dbReference type="InterPro" id="IPR000719">
    <property type="entry name" value="Prot_kinase_dom"/>
</dbReference>
<dbReference type="PANTHER" id="PTHR24353">
    <property type="entry name" value="CYCLIC NUCLEOTIDE-DEPENDENT PROTEIN KINASE"/>
    <property type="match status" value="1"/>
</dbReference>
<dbReference type="EMBL" id="BJWK01000024">
    <property type="protein sequence ID" value="GEM12716.1"/>
    <property type="molecule type" value="Genomic_DNA"/>
</dbReference>
<dbReference type="GO" id="GO:0004691">
    <property type="term" value="F:cAMP-dependent protein kinase activity"/>
    <property type="evidence" value="ECO:0007669"/>
    <property type="project" value="UniProtKB-EC"/>
</dbReference>
<comment type="catalytic activity">
    <reaction evidence="8">
        <text>L-seryl-[protein] + ATP = O-phospho-L-seryl-[protein] + ADP + H(+)</text>
        <dbReference type="Rhea" id="RHEA:17989"/>
        <dbReference type="Rhea" id="RHEA-COMP:9863"/>
        <dbReference type="Rhea" id="RHEA-COMP:11604"/>
        <dbReference type="ChEBI" id="CHEBI:15378"/>
        <dbReference type="ChEBI" id="CHEBI:29999"/>
        <dbReference type="ChEBI" id="CHEBI:30616"/>
        <dbReference type="ChEBI" id="CHEBI:83421"/>
        <dbReference type="ChEBI" id="CHEBI:456216"/>
        <dbReference type="EC" id="2.7.11.11"/>
    </reaction>
</comment>
<evidence type="ECO:0000256" key="1">
    <source>
        <dbReference type="ARBA" id="ARBA00012444"/>
    </source>
</evidence>
<name>A0A511KS43_RHOTO</name>
<dbReference type="CDD" id="cd05580">
    <property type="entry name" value="STKc_PKA_like"/>
    <property type="match status" value="1"/>
</dbReference>
<evidence type="ECO:0000256" key="3">
    <source>
        <dbReference type="ARBA" id="ARBA00022679"/>
    </source>
</evidence>
<feature type="compositionally biased region" description="Polar residues" evidence="10">
    <location>
        <begin position="181"/>
        <end position="196"/>
    </location>
</feature>
<dbReference type="InterPro" id="IPR011009">
    <property type="entry name" value="Kinase-like_dom_sf"/>
</dbReference>
<proteinExistence type="predicted"/>
<dbReference type="GO" id="GO:0005829">
    <property type="term" value="C:cytosol"/>
    <property type="evidence" value="ECO:0007669"/>
    <property type="project" value="TreeGrafter"/>
</dbReference>
<evidence type="ECO:0000256" key="9">
    <source>
        <dbReference type="PROSITE-ProRule" id="PRU10141"/>
    </source>
</evidence>
<dbReference type="SMART" id="SM00133">
    <property type="entry name" value="S_TK_X"/>
    <property type="match status" value="1"/>
</dbReference>
<evidence type="ECO:0000313" key="14">
    <source>
        <dbReference type="Proteomes" id="UP000321518"/>
    </source>
</evidence>
<gene>
    <name evidence="13" type="ORF">Rt10032_c24g6733</name>
</gene>
<dbReference type="PANTHER" id="PTHR24353:SF37">
    <property type="entry name" value="CAMP-DEPENDENT PROTEIN KINASE CATALYTIC SUBUNIT PRKX"/>
    <property type="match status" value="1"/>
</dbReference>
<evidence type="ECO:0000256" key="5">
    <source>
        <dbReference type="ARBA" id="ARBA00022777"/>
    </source>
</evidence>
<feature type="binding site" evidence="9">
    <location>
        <position position="325"/>
    </location>
    <ligand>
        <name>ATP</name>
        <dbReference type="ChEBI" id="CHEBI:30616"/>
    </ligand>
</feature>
<evidence type="ECO:0000313" key="13">
    <source>
        <dbReference type="EMBL" id="GEM12716.1"/>
    </source>
</evidence>
<dbReference type="Gene3D" id="3.30.200.20">
    <property type="entry name" value="Phosphorylase Kinase, domain 1"/>
    <property type="match status" value="1"/>
</dbReference>
<dbReference type="PROSITE" id="PS00108">
    <property type="entry name" value="PROTEIN_KINASE_ST"/>
    <property type="match status" value="1"/>
</dbReference>
<keyword evidence="4 9" id="KW-0547">Nucleotide-binding</keyword>
<keyword evidence="5 13" id="KW-0418">Kinase</keyword>
<evidence type="ECO:0000256" key="7">
    <source>
        <dbReference type="ARBA" id="ARBA00047292"/>
    </source>
</evidence>
<evidence type="ECO:0000256" key="10">
    <source>
        <dbReference type="SAM" id="MobiDB-lite"/>
    </source>
</evidence>
<comment type="catalytic activity">
    <reaction evidence="7">
        <text>L-threonyl-[protein] + ATP = O-phospho-L-threonyl-[protein] + ADP + H(+)</text>
        <dbReference type="Rhea" id="RHEA:46608"/>
        <dbReference type="Rhea" id="RHEA-COMP:11060"/>
        <dbReference type="Rhea" id="RHEA-COMP:11605"/>
        <dbReference type="ChEBI" id="CHEBI:15378"/>
        <dbReference type="ChEBI" id="CHEBI:30013"/>
        <dbReference type="ChEBI" id="CHEBI:30616"/>
        <dbReference type="ChEBI" id="CHEBI:61977"/>
        <dbReference type="ChEBI" id="CHEBI:456216"/>
        <dbReference type="EC" id="2.7.11.11"/>
    </reaction>
</comment>
<protein>
    <recommendedName>
        <fullName evidence="1">cAMP-dependent protein kinase</fullName>
        <ecNumber evidence="1">2.7.11.11</ecNumber>
    </recommendedName>
</protein>
<dbReference type="EC" id="2.7.11.11" evidence="1"/>
<dbReference type="SUPFAM" id="SSF56112">
    <property type="entry name" value="Protein kinase-like (PK-like)"/>
    <property type="match status" value="1"/>
</dbReference>
<keyword evidence="3" id="KW-0808">Transferase</keyword>
<dbReference type="Proteomes" id="UP000321518">
    <property type="component" value="Unassembled WGS sequence"/>
</dbReference>
<dbReference type="AlphaFoldDB" id="A0A511KS43"/>